<dbReference type="HOGENOM" id="CLU_2350879_0_0_1"/>
<dbReference type="Proteomes" id="UP000026915">
    <property type="component" value="Chromosome 10"/>
</dbReference>
<name>A0A061FRV1_THECC</name>
<organism evidence="1 2">
    <name type="scientific">Theobroma cacao</name>
    <name type="common">Cacao</name>
    <name type="synonym">Cocoa</name>
    <dbReference type="NCBI Taxonomy" id="3641"/>
    <lineage>
        <taxon>Eukaryota</taxon>
        <taxon>Viridiplantae</taxon>
        <taxon>Streptophyta</taxon>
        <taxon>Embryophyta</taxon>
        <taxon>Tracheophyta</taxon>
        <taxon>Spermatophyta</taxon>
        <taxon>Magnoliopsida</taxon>
        <taxon>eudicotyledons</taxon>
        <taxon>Gunneridae</taxon>
        <taxon>Pentapetalae</taxon>
        <taxon>rosids</taxon>
        <taxon>malvids</taxon>
        <taxon>Malvales</taxon>
        <taxon>Malvaceae</taxon>
        <taxon>Byttnerioideae</taxon>
        <taxon>Theobroma</taxon>
    </lineage>
</organism>
<keyword evidence="2" id="KW-1185">Reference proteome</keyword>
<reference evidence="1 2" key="1">
    <citation type="journal article" date="2013" name="Genome Biol.">
        <title>The genome sequence of the most widely cultivated cacao type and its use to identify candidate genes regulating pod color.</title>
        <authorList>
            <person name="Motamayor J.C."/>
            <person name="Mockaitis K."/>
            <person name="Schmutz J."/>
            <person name="Haiminen N."/>
            <person name="Iii D.L."/>
            <person name="Cornejo O."/>
            <person name="Findley S.D."/>
            <person name="Zheng P."/>
            <person name="Utro F."/>
            <person name="Royaert S."/>
            <person name="Saski C."/>
            <person name="Jenkins J."/>
            <person name="Podicheti R."/>
            <person name="Zhao M."/>
            <person name="Scheffler B.E."/>
            <person name="Stack J.C."/>
            <person name="Feltus F.A."/>
            <person name="Mustiga G.M."/>
            <person name="Amores F."/>
            <person name="Phillips W."/>
            <person name="Marelli J.P."/>
            <person name="May G.D."/>
            <person name="Shapiro H."/>
            <person name="Ma J."/>
            <person name="Bustamante C.D."/>
            <person name="Schnell R.J."/>
            <person name="Main D."/>
            <person name="Gilbert D."/>
            <person name="Parida L."/>
            <person name="Kuhn D.N."/>
        </authorList>
    </citation>
    <scope>NUCLEOTIDE SEQUENCE [LARGE SCALE GENOMIC DNA]</scope>
    <source>
        <strain evidence="2">cv. Matina 1-6</strain>
    </source>
</reference>
<sequence length="97" mass="11467">MQYCSTSMQLQQNSKLEKTECEVGWHQKRELNIYQDHHQAENVVSLSTLYLAKEFAKLLPSLKMRLKDTVPRETHRESISLKMFHLSQGRCVLYLKN</sequence>
<dbReference type="AlphaFoldDB" id="A0A061FRV1"/>
<accession>A0A061FRV1</accession>
<evidence type="ECO:0000313" key="2">
    <source>
        <dbReference type="Proteomes" id="UP000026915"/>
    </source>
</evidence>
<evidence type="ECO:0000313" key="1">
    <source>
        <dbReference type="EMBL" id="EOY19623.1"/>
    </source>
</evidence>
<dbReference type="Gramene" id="EOY19623">
    <property type="protein sequence ID" value="EOY19623"/>
    <property type="gene ID" value="TCM_044756"/>
</dbReference>
<gene>
    <name evidence="1" type="ORF">TCM_044756</name>
</gene>
<proteinExistence type="predicted"/>
<protein>
    <submittedName>
        <fullName evidence="1">Uncharacterized protein</fullName>
    </submittedName>
</protein>
<dbReference type="InParanoid" id="A0A061FRV1"/>
<dbReference type="EMBL" id="CM001888">
    <property type="protein sequence ID" value="EOY19623.1"/>
    <property type="molecule type" value="Genomic_DNA"/>
</dbReference>